<accession>A0A8S5TF19</accession>
<proteinExistence type="predicted"/>
<evidence type="ECO:0000313" key="1">
    <source>
        <dbReference type="EMBL" id="DAF61862.1"/>
    </source>
</evidence>
<protein>
    <submittedName>
        <fullName evidence="1">Uncharacterized protein</fullName>
    </submittedName>
</protein>
<name>A0A8S5TF19_9CAUD</name>
<organism evidence="1">
    <name type="scientific">Siphoviridae sp. ctbgC51</name>
    <dbReference type="NCBI Taxonomy" id="2827901"/>
    <lineage>
        <taxon>Viruses</taxon>
        <taxon>Duplodnaviria</taxon>
        <taxon>Heunggongvirae</taxon>
        <taxon>Uroviricota</taxon>
        <taxon>Caudoviricetes</taxon>
    </lineage>
</organism>
<dbReference type="EMBL" id="BK032817">
    <property type="protein sequence ID" value="DAF61862.1"/>
    <property type="molecule type" value="Genomic_DNA"/>
</dbReference>
<sequence length="29" mass="3397">MGHILHRYESSVHRLMGGVRRDGTRTWMG</sequence>
<reference evidence="1" key="1">
    <citation type="journal article" date="2021" name="Proc. Natl. Acad. Sci. U.S.A.">
        <title>A Catalog of Tens of Thousands of Viruses from Human Metagenomes Reveals Hidden Associations with Chronic Diseases.</title>
        <authorList>
            <person name="Tisza M.J."/>
            <person name="Buck C.B."/>
        </authorList>
    </citation>
    <scope>NUCLEOTIDE SEQUENCE</scope>
    <source>
        <strain evidence="1">CtbgC51</strain>
    </source>
</reference>